<comment type="similarity">
    <text evidence="1">Belongs to the peptidase S9A family.</text>
</comment>
<evidence type="ECO:0000256" key="2">
    <source>
        <dbReference type="ARBA" id="ARBA00022670"/>
    </source>
</evidence>
<dbReference type="Gene3D" id="3.40.50.1820">
    <property type="entry name" value="alpha/beta hydrolase"/>
    <property type="match status" value="1"/>
</dbReference>
<evidence type="ECO:0000256" key="1">
    <source>
        <dbReference type="ARBA" id="ARBA00005228"/>
    </source>
</evidence>
<name>A0A3B0V2X2_9ZZZZ</name>
<accession>A0A3B0V2X2</accession>
<dbReference type="InterPro" id="IPR029058">
    <property type="entry name" value="AB_hydrolase_fold"/>
</dbReference>
<dbReference type="Gene3D" id="2.130.10.120">
    <property type="entry name" value="Prolyl oligopeptidase, N-terminal domain"/>
    <property type="match status" value="1"/>
</dbReference>
<protein>
    <submittedName>
        <fullName evidence="7">Protease II</fullName>
        <ecNumber evidence="7">3.4.21.83</ecNumber>
    </submittedName>
</protein>
<feature type="domain" description="Peptidase S9A N-terminal" evidence="6">
    <location>
        <begin position="11"/>
        <end position="409"/>
    </location>
</feature>
<dbReference type="InterPro" id="IPR001375">
    <property type="entry name" value="Peptidase_S9_cat"/>
</dbReference>
<evidence type="ECO:0000313" key="7">
    <source>
        <dbReference type="EMBL" id="VAW26326.1"/>
    </source>
</evidence>
<dbReference type="SUPFAM" id="SSF50993">
    <property type="entry name" value="Peptidase/esterase 'gauge' domain"/>
    <property type="match status" value="1"/>
</dbReference>
<proteinExistence type="inferred from homology"/>
<organism evidence="7">
    <name type="scientific">hydrothermal vent metagenome</name>
    <dbReference type="NCBI Taxonomy" id="652676"/>
    <lineage>
        <taxon>unclassified sequences</taxon>
        <taxon>metagenomes</taxon>
        <taxon>ecological metagenomes</taxon>
    </lineage>
</organism>
<dbReference type="GO" id="GO:0006508">
    <property type="term" value="P:proteolysis"/>
    <property type="evidence" value="ECO:0007669"/>
    <property type="project" value="UniProtKB-KW"/>
</dbReference>
<dbReference type="PANTHER" id="PTHR11757:SF19">
    <property type="entry name" value="PROLYL ENDOPEPTIDASE-LIKE"/>
    <property type="match status" value="1"/>
</dbReference>
<gene>
    <name evidence="7" type="ORF">MNBD_BACTEROID07-838</name>
</gene>
<keyword evidence="4" id="KW-0720">Serine protease</keyword>
<evidence type="ECO:0000259" key="5">
    <source>
        <dbReference type="Pfam" id="PF00326"/>
    </source>
</evidence>
<evidence type="ECO:0000256" key="3">
    <source>
        <dbReference type="ARBA" id="ARBA00022801"/>
    </source>
</evidence>
<dbReference type="InterPro" id="IPR002470">
    <property type="entry name" value="Peptidase_S9A"/>
</dbReference>
<dbReference type="FunFam" id="3.40.50.1820:FF:000005">
    <property type="entry name" value="Prolyl endopeptidase"/>
    <property type="match status" value="1"/>
</dbReference>
<dbReference type="PANTHER" id="PTHR11757">
    <property type="entry name" value="PROTEASE FAMILY S9A OLIGOPEPTIDASE"/>
    <property type="match status" value="1"/>
</dbReference>
<dbReference type="GO" id="GO:0004252">
    <property type="term" value="F:serine-type endopeptidase activity"/>
    <property type="evidence" value="ECO:0007669"/>
    <property type="project" value="UniProtKB-EC"/>
</dbReference>
<dbReference type="EMBL" id="UOET01000021">
    <property type="protein sequence ID" value="VAW26326.1"/>
    <property type="molecule type" value="Genomic_DNA"/>
</dbReference>
<dbReference type="InterPro" id="IPR051543">
    <property type="entry name" value="Serine_Peptidase_S9A"/>
</dbReference>
<sequence>MQLQNHVKFPPKAKKTPKIFKEHGHVRTDNYYWLNDRENPEVIAYLKEENEYTETVFNVPTKSLQKKLFDEMVGRIPQKDSSVPYTVNGYTYYTRYERGKEYPVYCRKKAVNNAPEEIMLNGNKMAKDYHFFDINNWDVSPDNKIIAYSLDTVSRRQYTLLFKNLETGKTYSDKIPNTSGDIAWGNDNKTIFYSVKDTALRPYKIFRHTLGEPVKNDRLIFHEKDASFDAGVYKSKSEKFVVISSESTLSTEYRLLDADNPGGKFNIFTPRMEKVEYEIAYQGGRFLIRTNYKAKNFRLMETPLDKTGIENWKEIIPDREDVLLEEVEVFDKFFVVAERKDGLLRFRIFNTKDDTDQYLQFDEPDYAVYFDDNYAYYTDILRYGYTSLKTPNTIYDYNLNTGERELKKRQKVIGGYDPEAYVTERIYAEARDGVKVPISIVYKKGFRKDGIQPLLLYAYGSYGYSMESVFRSSRLSLLDRGFAFAIAHVRGGEEMGRRWYEEGKLLKKKNSFFDFIDCANHLIAVKYTSPKRLFAMGGSAGGLLMGAVANYTPGLFRGIIAAVPFVDVVTTMLDEDIPLTTEEYDEWGNPNKNKYYEYMLSYSPYDNVKEQDYPAILVTTGLHDSQVQYWEPAKWVAKLREMKTDNNLLLLWTNMDFGHGGASGRFEQYKEIAMEDAFMLFLLDK</sequence>
<evidence type="ECO:0000259" key="6">
    <source>
        <dbReference type="Pfam" id="PF02897"/>
    </source>
</evidence>
<dbReference type="Pfam" id="PF02897">
    <property type="entry name" value="Peptidase_S9_N"/>
    <property type="match status" value="1"/>
</dbReference>
<dbReference type="InterPro" id="IPR023302">
    <property type="entry name" value="Pept_S9A_N"/>
</dbReference>
<dbReference type="PRINTS" id="PR00862">
    <property type="entry name" value="PROLIGOPTASE"/>
</dbReference>
<evidence type="ECO:0000256" key="4">
    <source>
        <dbReference type="ARBA" id="ARBA00022825"/>
    </source>
</evidence>
<reference evidence="7" key="1">
    <citation type="submission" date="2018-06" db="EMBL/GenBank/DDBJ databases">
        <authorList>
            <person name="Zhirakovskaya E."/>
        </authorList>
    </citation>
    <scope>NUCLEOTIDE SEQUENCE</scope>
</reference>
<feature type="domain" description="Peptidase S9 prolyl oligopeptidase catalytic" evidence="5">
    <location>
        <begin position="471"/>
        <end position="680"/>
    </location>
</feature>
<dbReference type="SUPFAM" id="SSF53474">
    <property type="entry name" value="alpha/beta-Hydrolases"/>
    <property type="match status" value="1"/>
</dbReference>
<dbReference type="Pfam" id="PF00326">
    <property type="entry name" value="Peptidase_S9"/>
    <property type="match status" value="1"/>
</dbReference>
<dbReference type="EC" id="3.4.21.83" evidence="7"/>
<keyword evidence="2 7" id="KW-0645">Protease</keyword>
<dbReference type="AlphaFoldDB" id="A0A3B0V2X2"/>
<keyword evidence="3 7" id="KW-0378">Hydrolase</keyword>